<protein>
    <submittedName>
        <fullName evidence="1">Uncharacterized protein</fullName>
    </submittedName>
</protein>
<dbReference type="Proteomes" id="UP000036520">
    <property type="component" value="Chromosome"/>
</dbReference>
<organism evidence="1 2">
    <name type="scientific">Cyclobacterium amurskyense</name>
    <dbReference type="NCBI Taxonomy" id="320787"/>
    <lineage>
        <taxon>Bacteria</taxon>
        <taxon>Pseudomonadati</taxon>
        <taxon>Bacteroidota</taxon>
        <taxon>Cytophagia</taxon>
        <taxon>Cytophagales</taxon>
        <taxon>Cyclobacteriaceae</taxon>
        <taxon>Cyclobacterium</taxon>
    </lineage>
</organism>
<reference evidence="1 2" key="1">
    <citation type="submission" date="2015-07" db="EMBL/GenBank/DDBJ databases">
        <authorList>
            <person name="Kim K.M."/>
        </authorList>
    </citation>
    <scope>NUCLEOTIDE SEQUENCE [LARGE SCALE GENOMIC DNA]</scope>
    <source>
        <strain evidence="1 2">KCTC 12363</strain>
    </source>
</reference>
<evidence type="ECO:0000313" key="2">
    <source>
        <dbReference type="Proteomes" id="UP000036520"/>
    </source>
</evidence>
<evidence type="ECO:0000313" key="1">
    <source>
        <dbReference type="EMBL" id="AKP52104.1"/>
    </source>
</evidence>
<sequence>MFQALASTYSDTSCTVSSTAFGFLNEQEYQINGLCIGLIKKGILTAEIQHTLEAIYENTCKKLYSTYYYRILFTA</sequence>
<dbReference type="AlphaFoldDB" id="A0A0H4PCY7"/>
<name>A0A0H4PCY7_9BACT</name>
<dbReference type="KEGG" id="camu:CA2015_2694"/>
<keyword evidence="2" id="KW-1185">Reference proteome</keyword>
<dbReference type="EMBL" id="CP012040">
    <property type="protein sequence ID" value="AKP52104.1"/>
    <property type="molecule type" value="Genomic_DNA"/>
</dbReference>
<proteinExistence type="predicted"/>
<accession>A0A0H4PCY7</accession>
<gene>
    <name evidence="1" type="ORF">CA2015_2694</name>
</gene>
<dbReference type="RefSeq" id="WP_157470470.1">
    <property type="nucleotide sequence ID" value="NZ_CP012040.1"/>
</dbReference>